<dbReference type="InterPro" id="IPR053713">
    <property type="entry name" value="Bact_OM_Channel_sf"/>
</dbReference>
<evidence type="ECO:0000256" key="2">
    <source>
        <dbReference type="SAM" id="SignalP"/>
    </source>
</evidence>
<dbReference type="PANTHER" id="PTHR38105">
    <property type="entry name" value="OUTER MEMBRANE PROTEIN-RELATED-RELATED"/>
    <property type="match status" value="1"/>
</dbReference>
<dbReference type="PANTHER" id="PTHR38105:SF5">
    <property type="entry name" value="OUTER MEMBRANE PROTEIN"/>
    <property type="match status" value="1"/>
</dbReference>
<evidence type="ECO:0000256" key="1">
    <source>
        <dbReference type="ARBA" id="ARBA00022729"/>
    </source>
</evidence>
<dbReference type="AlphaFoldDB" id="A0A0B8P7G8"/>
<dbReference type="EMBL" id="BBSA01000001">
    <property type="protein sequence ID" value="GAM60477.1"/>
    <property type="molecule type" value="Genomic_DNA"/>
</dbReference>
<comment type="caution">
    <text evidence="3">The sequence shown here is derived from an EMBL/GenBank/DDBJ whole genome shotgun (WGS) entry which is preliminary data.</text>
</comment>
<sequence length="252" mass="28987">MKANKIAFAVVATLLAGAANAGSLNYRAEYKHDEKTYAQRVKVGESVNIADKTKLYFSVEQKFQSSDTQDFWKQTTRGDSEFDWGVRYDLNKQWYIQPGMPITFGNERTTYKPQLRVGYKSSFGLTTALRYRHEFREYSNSDSNGTRTLVDGSKVESAGKTFQEGKWTLTGSYRFSNPDLKNLRLSYEANYITNYDDVRLYNNTNENWDIGGIIGYQFGNIRPYMEFWNVKGAGSTSDDRQLRTRIGVSYSF</sequence>
<dbReference type="Proteomes" id="UP000031670">
    <property type="component" value="Unassembled WGS sequence"/>
</dbReference>
<dbReference type="InterPro" id="IPR009331">
    <property type="entry name" value="Oligogalacturonate-sp_porin"/>
</dbReference>
<dbReference type="GO" id="GO:0015288">
    <property type="term" value="F:porin activity"/>
    <property type="evidence" value="ECO:0007669"/>
    <property type="project" value="TreeGrafter"/>
</dbReference>
<proteinExistence type="predicted"/>
<accession>A0A0B8P7G8</accession>
<reference evidence="3 4" key="2">
    <citation type="submission" date="2015-01" db="EMBL/GenBank/DDBJ databases">
        <authorList>
            <consortium name="NBRP consortium"/>
            <person name="Sawabe T."/>
            <person name="Meirelles P."/>
            <person name="Feng G."/>
            <person name="Sayaka M."/>
            <person name="Hattori M."/>
            <person name="Ohkuma M."/>
        </authorList>
    </citation>
    <scope>NUCLEOTIDE SEQUENCE [LARGE SCALE GENOMIC DNA]</scope>
    <source>
        <strain evidence="3 4">JCM19232</strain>
    </source>
</reference>
<evidence type="ECO:0000313" key="3">
    <source>
        <dbReference type="EMBL" id="GAM60477.1"/>
    </source>
</evidence>
<evidence type="ECO:0000313" key="4">
    <source>
        <dbReference type="Proteomes" id="UP000031670"/>
    </source>
</evidence>
<gene>
    <name evidence="3" type="ORF">JCM19232_810</name>
</gene>
<keyword evidence="1 2" id="KW-0732">Signal</keyword>
<feature type="signal peptide" evidence="2">
    <location>
        <begin position="1"/>
        <end position="21"/>
    </location>
</feature>
<reference evidence="3 4" key="1">
    <citation type="submission" date="2015-01" db="EMBL/GenBank/DDBJ databases">
        <title>Vibrio sp. C5 JCM 19232 whole genome shotgun sequence.</title>
        <authorList>
            <person name="Sawabe T."/>
            <person name="Meirelles P."/>
            <person name="Feng G."/>
            <person name="Sayaka M."/>
            <person name="Hattori M."/>
            <person name="Ohkuma M."/>
        </authorList>
    </citation>
    <scope>NUCLEOTIDE SEQUENCE [LARGE SCALE GENOMIC DNA]</scope>
    <source>
        <strain evidence="3 4">JCM19232</strain>
    </source>
</reference>
<evidence type="ECO:0008006" key="5">
    <source>
        <dbReference type="Google" id="ProtNLM"/>
    </source>
</evidence>
<dbReference type="Gene3D" id="2.40.160.40">
    <property type="entry name" value="monomeric porin ompg"/>
    <property type="match status" value="1"/>
</dbReference>
<dbReference type="SUPFAM" id="SSF56935">
    <property type="entry name" value="Porins"/>
    <property type="match status" value="1"/>
</dbReference>
<feature type="chain" id="PRO_5002121901" description="N-acetylneuraminic acid outer membrane channel protein nanC" evidence="2">
    <location>
        <begin position="22"/>
        <end position="252"/>
    </location>
</feature>
<dbReference type="GO" id="GO:0009279">
    <property type="term" value="C:cell outer membrane"/>
    <property type="evidence" value="ECO:0007669"/>
    <property type="project" value="TreeGrafter"/>
</dbReference>
<dbReference type="Pfam" id="PF06178">
    <property type="entry name" value="KdgM"/>
    <property type="match status" value="1"/>
</dbReference>
<name>A0A0B8P7G8_9VIBR</name>
<dbReference type="GO" id="GO:0015772">
    <property type="term" value="P:oligosaccharide transport"/>
    <property type="evidence" value="ECO:0007669"/>
    <property type="project" value="TreeGrafter"/>
</dbReference>
<organism evidence="3 4">
    <name type="scientific">Vibrio ishigakensis</name>
    <dbReference type="NCBI Taxonomy" id="1481914"/>
    <lineage>
        <taxon>Bacteria</taxon>
        <taxon>Pseudomonadati</taxon>
        <taxon>Pseudomonadota</taxon>
        <taxon>Gammaproteobacteria</taxon>
        <taxon>Vibrionales</taxon>
        <taxon>Vibrionaceae</taxon>
        <taxon>Vibrio</taxon>
    </lineage>
</organism>
<protein>
    <recommendedName>
        <fullName evidence="5">N-acetylneuraminic acid outer membrane channel protein nanC</fullName>
    </recommendedName>
</protein>